<evidence type="ECO:0000313" key="2">
    <source>
        <dbReference type="EMBL" id="VEL09487.1"/>
    </source>
</evidence>
<gene>
    <name evidence="2" type="ORF">PXEA_LOCUS2927</name>
</gene>
<feature type="transmembrane region" description="Helical" evidence="1">
    <location>
        <begin position="87"/>
        <end position="106"/>
    </location>
</feature>
<accession>A0A3S5CCE6</accession>
<keyword evidence="3" id="KW-1185">Reference proteome</keyword>
<keyword evidence="1" id="KW-0812">Transmembrane</keyword>
<feature type="transmembrane region" description="Helical" evidence="1">
    <location>
        <begin position="118"/>
        <end position="140"/>
    </location>
</feature>
<keyword evidence="1" id="KW-0472">Membrane</keyword>
<evidence type="ECO:0000313" key="3">
    <source>
        <dbReference type="Proteomes" id="UP000784294"/>
    </source>
</evidence>
<protein>
    <recommendedName>
        <fullName evidence="4">Amino acid transporter transmembrane domain-containing protein</fullName>
    </recommendedName>
</protein>
<name>A0A3S5CCE6_9PLAT</name>
<evidence type="ECO:0008006" key="4">
    <source>
        <dbReference type="Google" id="ProtNLM"/>
    </source>
</evidence>
<feature type="non-terminal residue" evidence="2">
    <location>
        <position position="1"/>
    </location>
</feature>
<sequence length="161" mass="17404">VCPNLPYAPVFPIPAGLASQPAFSSAAATNHSHSPPYPRFIGVTAANSTDFHRFWNSTRTVPAWLLLIVFPLVSIRSPAFLSRFNALGTLSILYLINLVLTKASSWGINMNLTAKDEFFGVPLAGIDIGFTLPLIFAPTFHCCINTIPEPVLGESNLLLGH</sequence>
<dbReference type="Proteomes" id="UP000784294">
    <property type="component" value="Unassembled WGS sequence"/>
</dbReference>
<dbReference type="AlphaFoldDB" id="A0A3S5CCE6"/>
<keyword evidence="1" id="KW-1133">Transmembrane helix</keyword>
<reference evidence="2" key="1">
    <citation type="submission" date="2018-11" db="EMBL/GenBank/DDBJ databases">
        <authorList>
            <consortium name="Pathogen Informatics"/>
        </authorList>
    </citation>
    <scope>NUCLEOTIDE SEQUENCE</scope>
</reference>
<dbReference type="EMBL" id="CAAALY010006455">
    <property type="protein sequence ID" value="VEL09487.1"/>
    <property type="molecule type" value="Genomic_DNA"/>
</dbReference>
<comment type="caution">
    <text evidence="2">The sequence shown here is derived from an EMBL/GenBank/DDBJ whole genome shotgun (WGS) entry which is preliminary data.</text>
</comment>
<evidence type="ECO:0000256" key="1">
    <source>
        <dbReference type="SAM" id="Phobius"/>
    </source>
</evidence>
<feature type="transmembrane region" description="Helical" evidence="1">
    <location>
        <begin position="61"/>
        <end position="81"/>
    </location>
</feature>
<organism evidence="2 3">
    <name type="scientific">Protopolystoma xenopodis</name>
    <dbReference type="NCBI Taxonomy" id="117903"/>
    <lineage>
        <taxon>Eukaryota</taxon>
        <taxon>Metazoa</taxon>
        <taxon>Spiralia</taxon>
        <taxon>Lophotrochozoa</taxon>
        <taxon>Platyhelminthes</taxon>
        <taxon>Monogenea</taxon>
        <taxon>Polyopisthocotylea</taxon>
        <taxon>Polystomatidea</taxon>
        <taxon>Polystomatidae</taxon>
        <taxon>Protopolystoma</taxon>
    </lineage>
</organism>
<dbReference type="OrthoDB" id="294730at2759"/>
<proteinExistence type="predicted"/>